<feature type="chain" id="PRO_5028870492" evidence="1">
    <location>
        <begin position="16"/>
        <end position="102"/>
    </location>
</feature>
<dbReference type="Proteomes" id="UP000492821">
    <property type="component" value="Unassembled WGS sequence"/>
</dbReference>
<protein>
    <submittedName>
        <fullName evidence="3">Secreted protein</fullName>
    </submittedName>
</protein>
<name>A0A7E4VY94_PANRE</name>
<keyword evidence="2" id="KW-1185">Reference proteome</keyword>
<proteinExistence type="predicted"/>
<accession>A0A7E4VY94</accession>
<reference evidence="2" key="1">
    <citation type="journal article" date="2013" name="Genetics">
        <title>The draft genome and transcriptome of Panagrellus redivivus are shaped by the harsh demands of a free-living lifestyle.</title>
        <authorList>
            <person name="Srinivasan J."/>
            <person name="Dillman A.R."/>
            <person name="Macchietto M.G."/>
            <person name="Heikkinen L."/>
            <person name="Lakso M."/>
            <person name="Fracchia K.M."/>
            <person name="Antoshechkin I."/>
            <person name="Mortazavi A."/>
            <person name="Wong G."/>
            <person name="Sternberg P.W."/>
        </authorList>
    </citation>
    <scope>NUCLEOTIDE SEQUENCE [LARGE SCALE GENOMIC DNA]</scope>
    <source>
        <strain evidence="2">MT8872</strain>
    </source>
</reference>
<organism evidence="2 3">
    <name type="scientific">Panagrellus redivivus</name>
    <name type="common">Microworm</name>
    <dbReference type="NCBI Taxonomy" id="6233"/>
    <lineage>
        <taxon>Eukaryota</taxon>
        <taxon>Metazoa</taxon>
        <taxon>Ecdysozoa</taxon>
        <taxon>Nematoda</taxon>
        <taxon>Chromadorea</taxon>
        <taxon>Rhabditida</taxon>
        <taxon>Tylenchina</taxon>
        <taxon>Panagrolaimomorpha</taxon>
        <taxon>Panagrolaimoidea</taxon>
        <taxon>Panagrolaimidae</taxon>
        <taxon>Panagrellus</taxon>
    </lineage>
</organism>
<sequence length="102" mass="11767">MRSLILLICIGATTSVDLYGPPGTDDAKSENAESKSAFTNDPIVIRTGYHYPTAYESRSYDFWYENWPQPHYHGDAPKPDERHQHFPSYNDNYDFSNFITGR</sequence>
<evidence type="ECO:0000313" key="3">
    <source>
        <dbReference type="WBParaSite" id="Pan_g4937.t1"/>
    </source>
</evidence>
<feature type="signal peptide" evidence="1">
    <location>
        <begin position="1"/>
        <end position="15"/>
    </location>
</feature>
<dbReference type="WBParaSite" id="Pan_g4937.t1">
    <property type="protein sequence ID" value="Pan_g4937.t1"/>
    <property type="gene ID" value="Pan_g4937"/>
</dbReference>
<evidence type="ECO:0000256" key="1">
    <source>
        <dbReference type="SAM" id="SignalP"/>
    </source>
</evidence>
<evidence type="ECO:0000313" key="2">
    <source>
        <dbReference type="Proteomes" id="UP000492821"/>
    </source>
</evidence>
<reference evidence="3" key="2">
    <citation type="submission" date="2020-10" db="UniProtKB">
        <authorList>
            <consortium name="WormBaseParasite"/>
        </authorList>
    </citation>
    <scope>IDENTIFICATION</scope>
</reference>
<keyword evidence="1" id="KW-0732">Signal</keyword>
<dbReference type="AlphaFoldDB" id="A0A7E4VY94"/>